<keyword evidence="1" id="KW-0378">Hydrolase</keyword>
<dbReference type="InterPro" id="IPR029058">
    <property type="entry name" value="AB_hydrolase_fold"/>
</dbReference>
<dbReference type="EMBL" id="KE669586">
    <property type="protein sequence ID" value="ERE82692.1"/>
    <property type="molecule type" value="Genomic_DNA"/>
</dbReference>
<protein>
    <submittedName>
        <fullName evidence="1">Palmitoyl-protein thioesterase 1-like protein</fullName>
        <ecNumber evidence="1">3.1.2.22</ecNumber>
    </submittedName>
</protein>
<evidence type="ECO:0000313" key="2">
    <source>
        <dbReference type="Proteomes" id="UP000030759"/>
    </source>
</evidence>
<accession>A0A061ID24</accession>
<dbReference type="Gene3D" id="3.40.50.1820">
    <property type="entry name" value="alpha/beta hydrolase"/>
    <property type="match status" value="1"/>
</dbReference>
<dbReference type="EC" id="3.1.2.22" evidence="1"/>
<name>A0A061ID24_CRIGR</name>
<dbReference type="GO" id="GO:0008474">
    <property type="term" value="F:palmitoyl-(protein) hydrolase activity"/>
    <property type="evidence" value="ECO:0007669"/>
    <property type="project" value="UniProtKB-EC"/>
</dbReference>
<gene>
    <name evidence="1" type="ORF">H671_2g7255</name>
</gene>
<reference evidence="2" key="1">
    <citation type="journal article" date="2013" name="Nat. Biotechnol.">
        <title>Chinese hamster genome sequenced from sorted chromosomes.</title>
        <authorList>
            <person name="Brinkrolf K."/>
            <person name="Rupp O."/>
            <person name="Laux H."/>
            <person name="Kollin F."/>
            <person name="Ernst W."/>
            <person name="Linke B."/>
            <person name="Kofler R."/>
            <person name="Romand S."/>
            <person name="Hesse F."/>
            <person name="Budach W.E."/>
            <person name="Galosy S."/>
            <person name="Muller D."/>
            <person name="Noll T."/>
            <person name="Wienberg J."/>
            <person name="Jostock T."/>
            <person name="Leonard M."/>
            <person name="Grillari J."/>
            <person name="Tauch A."/>
            <person name="Goesmann A."/>
            <person name="Helk B."/>
            <person name="Mott J.E."/>
            <person name="Puhler A."/>
            <person name="Borth N."/>
        </authorList>
    </citation>
    <scope>NUCLEOTIDE SEQUENCE [LARGE SCALE GENOMIC DNA]</scope>
    <source>
        <strain evidence="2">17A/GY</strain>
    </source>
</reference>
<sequence length="115" mass="13189">MDPVSESQPVPVVTWYEKGFYISKISTNEIIGKEIPGIYVLPLVIGNNITEEMESNIMNSSSQVCEILAKYFAKLQQGYIVVTVSKRLKNMIPRALPENYLWICICFPRKRMKTI</sequence>
<evidence type="ECO:0000313" key="1">
    <source>
        <dbReference type="EMBL" id="ERE82692.1"/>
    </source>
</evidence>
<organism evidence="1 2">
    <name type="scientific">Cricetulus griseus</name>
    <name type="common">Chinese hamster</name>
    <name type="synonym">Cricetulus barabensis griseus</name>
    <dbReference type="NCBI Taxonomy" id="10029"/>
    <lineage>
        <taxon>Eukaryota</taxon>
        <taxon>Metazoa</taxon>
        <taxon>Chordata</taxon>
        <taxon>Craniata</taxon>
        <taxon>Vertebrata</taxon>
        <taxon>Euteleostomi</taxon>
        <taxon>Mammalia</taxon>
        <taxon>Eutheria</taxon>
        <taxon>Euarchontoglires</taxon>
        <taxon>Glires</taxon>
        <taxon>Rodentia</taxon>
        <taxon>Myomorpha</taxon>
        <taxon>Muroidea</taxon>
        <taxon>Cricetidae</taxon>
        <taxon>Cricetinae</taxon>
        <taxon>Cricetulus</taxon>
    </lineage>
</organism>
<dbReference type="Proteomes" id="UP000030759">
    <property type="component" value="Unassembled WGS sequence"/>
</dbReference>
<dbReference type="AlphaFoldDB" id="A0A061ID24"/>
<proteinExistence type="predicted"/>